<comment type="caution">
    <text evidence="3">The sequence shown here is derived from an EMBL/GenBank/DDBJ whole genome shotgun (WGS) entry which is preliminary data.</text>
</comment>
<proteinExistence type="predicted"/>
<evidence type="ECO:0000313" key="3">
    <source>
        <dbReference type="EMBL" id="KUK83573.1"/>
    </source>
</evidence>
<feature type="domain" description="XdhC- CoxI" evidence="1">
    <location>
        <begin position="277"/>
        <end position="341"/>
    </location>
</feature>
<protein>
    <submittedName>
        <fullName evidence="3">Xanthine and CO dehydrogenases maturation factor</fullName>
    </submittedName>
</protein>
<dbReference type="EMBL" id="LGGS01000024">
    <property type="protein sequence ID" value="KUK83573.1"/>
    <property type="molecule type" value="Genomic_DNA"/>
</dbReference>
<accession>A0A101HV28</accession>
<evidence type="ECO:0000313" key="4">
    <source>
        <dbReference type="Proteomes" id="UP000054705"/>
    </source>
</evidence>
<reference evidence="4" key="1">
    <citation type="journal article" date="2015" name="MBio">
        <title>Genome-Resolved Metagenomic Analysis Reveals Roles for Candidate Phyla and Other Microbial Community Members in Biogeochemical Transformations in Oil Reservoirs.</title>
        <authorList>
            <person name="Hu P."/>
            <person name="Tom L."/>
            <person name="Singh A."/>
            <person name="Thomas B.C."/>
            <person name="Baker B.J."/>
            <person name="Piceno Y.M."/>
            <person name="Andersen G.L."/>
            <person name="Banfield J.F."/>
        </authorList>
    </citation>
    <scope>NUCLEOTIDE SEQUENCE [LARGE SCALE GENOMIC DNA]</scope>
</reference>
<feature type="domain" description="XdhC Rossmann" evidence="2">
    <location>
        <begin position="91"/>
        <end position="233"/>
    </location>
</feature>
<dbReference type="Pfam" id="PF13478">
    <property type="entry name" value="XdhC_C"/>
    <property type="match status" value="1"/>
</dbReference>
<dbReference type="PANTHER" id="PTHR30388:SF6">
    <property type="entry name" value="XANTHINE DEHYDROGENASE SUBUNIT A-RELATED"/>
    <property type="match status" value="1"/>
</dbReference>
<dbReference type="Gene3D" id="3.40.50.720">
    <property type="entry name" value="NAD(P)-binding Rossmann-like Domain"/>
    <property type="match status" value="1"/>
</dbReference>
<dbReference type="InterPro" id="IPR052698">
    <property type="entry name" value="MoCofactor_Util/Proc"/>
</dbReference>
<evidence type="ECO:0000259" key="2">
    <source>
        <dbReference type="Pfam" id="PF13478"/>
    </source>
</evidence>
<dbReference type="Proteomes" id="UP000054705">
    <property type="component" value="Unassembled WGS sequence"/>
</dbReference>
<gene>
    <name evidence="3" type="ORF">XD97_0145</name>
</gene>
<dbReference type="AlphaFoldDB" id="A0A101HV28"/>
<name>A0A101HV28_9FIRM</name>
<evidence type="ECO:0000259" key="1">
    <source>
        <dbReference type="Pfam" id="PF02625"/>
    </source>
</evidence>
<dbReference type="Pfam" id="PF02625">
    <property type="entry name" value="XdhC_CoxI"/>
    <property type="match status" value="1"/>
</dbReference>
<dbReference type="InterPro" id="IPR027051">
    <property type="entry name" value="XdhC_Rossmann_dom"/>
</dbReference>
<sequence length="381" mass="41280">MHFNFLESTIVTVIGAENLPVKLIGQKKVFTPKGTGKQGDLQIPWLEEQIAEKIRQNQTYLTFAVTNLTNPVRPEQSVTVMVDPYQALQELIILGGGHIAEPLVKIGRLLGYRVTVIDDRPEFVSKERFGDADRTICCDFDDLEKVLVLGPGSSVIIVTRGHKHDLDCLRKAMKYPLAYLGMIGSRRKVELARQKLIEENVAQEIINRVHMPLGLDIGAQTPAEIAVSIAAEMIKERRGGSAQSLKTGCAKATDKNKACELPTATDRQALQEAIAAAHENTPAALATIIKTSGSTPRKAGARMLVYGDGRILGTIGGGLGESEVSRAALEVIDKTTPRLHKISMNADLAAKDGMVCGGMMEVFIEPANIYNQIINGGETCA</sequence>
<dbReference type="PANTHER" id="PTHR30388">
    <property type="entry name" value="ALDEHYDE OXIDOREDUCTASE MOLYBDENUM COFACTOR ASSEMBLY PROTEIN"/>
    <property type="match status" value="1"/>
</dbReference>
<dbReference type="PATRIC" id="fig|110500.4.peg.388"/>
<dbReference type="InterPro" id="IPR003777">
    <property type="entry name" value="XdhC_CoxI"/>
</dbReference>
<organism evidence="3 4">
    <name type="scientific">Pelotomaculum thermopropionicum</name>
    <dbReference type="NCBI Taxonomy" id="110500"/>
    <lineage>
        <taxon>Bacteria</taxon>
        <taxon>Bacillati</taxon>
        <taxon>Bacillota</taxon>
        <taxon>Clostridia</taxon>
        <taxon>Eubacteriales</taxon>
        <taxon>Desulfotomaculaceae</taxon>
        <taxon>Pelotomaculum</taxon>
    </lineage>
</organism>